<reference evidence="2 3" key="1">
    <citation type="submission" date="2023-07" db="EMBL/GenBank/DDBJ databases">
        <title>Functional and genomic diversity of the sorghum phyllosphere microbiome.</title>
        <authorList>
            <person name="Shade A."/>
        </authorList>
    </citation>
    <scope>NUCLEOTIDE SEQUENCE [LARGE SCALE GENOMIC DNA]</scope>
    <source>
        <strain evidence="2 3">SORGH_AS_1064</strain>
    </source>
</reference>
<dbReference type="Gene3D" id="1.10.260.40">
    <property type="entry name" value="lambda repressor-like DNA-binding domains"/>
    <property type="match status" value="1"/>
</dbReference>
<dbReference type="Proteomes" id="UP001225072">
    <property type="component" value="Unassembled WGS sequence"/>
</dbReference>
<dbReference type="SMART" id="SM00530">
    <property type="entry name" value="HTH_XRE"/>
    <property type="match status" value="1"/>
</dbReference>
<evidence type="ECO:0000313" key="2">
    <source>
        <dbReference type="EMBL" id="MDQ1096881.1"/>
    </source>
</evidence>
<dbReference type="PROSITE" id="PS50943">
    <property type="entry name" value="HTH_CROC1"/>
    <property type="match status" value="1"/>
</dbReference>
<organism evidence="2 3">
    <name type="scientific">Chryseobacterium camelliae</name>
    <dbReference type="NCBI Taxonomy" id="1265445"/>
    <lineage>
        <taxon>Bacteria</taxon>
        <taxon>Pseudomonadati</taxon>
        <taxon>Bacteroidota</taxon>
        <taxon>Flavobacteriia</taxon>
        <taxon>Flavobacteriales</taxon>
        <taxon>Weeksellaceae</taxon>
        <taxon>Chryseobacterium group</taxon>
        <taxon>Chryseobacterium</taxon>
    </lineage>
</organism>
<dbReference type="SUPFAM" id="SSF47413">
    <property type="entry name" value="lambda repressor-like DNA-binding domains"/>
    <property type="match status" value="1"/>
</dbReference>
<evidence type="ECO:0000259" key="1">
    <source>
        <dbReference type="PROSITE" id="PS50943"/>
    </source>
</evidence>
<feature type="domain" description="HTH cro/C1-type" evidence="1">
    <location>
        <begin position="22"/>
        <end position="76"/>
    </location>
</feature>
<dbReference type="CDD" id="cd00093">
    <property type="entry name" value="HTH_XRE"/>
    <property type="match status" value="1"/>
</dbReference>
<comment type="caution">
    <text evidence="2">The sequence shown here is derived from an EMBL/GenBank/DDBJ whole genome shotgun (WGS) entry which is preliminary data.</text>
</comment>
<name>A0ABU0TIJ2_9FLAO</name>
<gene>
    <name evidence="2" type="ORF">QE404_002028</name>
</gene>
<dbReference type="Pfam" id="PF01381">
    <property type="entry name" value="HTH_3"/>
    <property type="match status" value="1"/>
</dbReference>
<sequence length="90" mass="10555">MLEKLAIMDLQKELQILIGQRISEIRAQNKQTQQDLEFLTGIDVAEISKYEKGKRNLTLKTMIKFAAALQVHPKELFEFDFNIEKYKIID</sequence>
<dbReference type="InterPro" id="IPR010982">
    <property type="entry name" value="Lambda_DNA-bd_dom_sf"/>
</dbReference>
<evidence type="ECO:0000313" key="3">
    <source>
        <dbReference type="Proteomes" id="UP001225072"/>
    </source>
</evidence>
<dbReference type="EMBL" id="JAUTAL010000001">
    <property type="protein sequence ID" value="MDQ1096881.1"/>
    <property type="molecule type" value="Genomic_DNA"/>
</dbReference>
<protein>
    <submittedName>
        <fullName evidence="2">Transcriptional regulator with XRE-family HTH domain</fullName>
    </submittedName>
</protein>
<dbReference type="InterPro" id="IPR001387">
    <property type="entry name" value="Cro/C1-type_HTH"/>
</dbReference>
<keyword evidence="3" id="KW-1185">Reference proteome</keyword>
<accession>A0ABU0TIJ2</accession>
<proteinExistence type="predicted"/>